<sequence>MSTEAAYTKACHKGSLCKCNSVGRNPNIHAAKMHLLSLSRKNKTVPKFRDDRNRISRNLNPIILRNFLSMSKYRNIPGSKRGILQ</sequence>
<organism evidence="1 2">
    <name type="scientific">Caerostris extrusa</name>
    <name type="common">Bark spider</name>
    <name type="synonym">Caerostris bankana</name>
    <dbReference type="NCBI Taxonomy" id="172846"/>
    <lineage>
        <taxon>Eukaryota</taxon>
        <taxon>Metazoa</taxon>
        <taxon>Ecdysozoa</taxon>
        <taxon>Arthropoda</taxon>
        <taxon>Chelicerata</taxon>
        <taxon>Arachnida</taxon>
        <taxon>Araneae</taxon>
        <taxon>Araneomorphae</taxon>
        <taxon>Entelegynae</taxon>
        <taxon>Araneoidea</taxon>
        <taxon>Araneidae</taxon>
        <taxon>Caerostris</taxon>
    </lineage>
</organism>
<name>A0AAV4MSS9_CAEEX</name>
<proteinExistence type="predicted"/>
<keyword evidence="2" id="KW-1185">Reference proteome</keyword>
<evidence type="ECO:0000313" key="1">
    <source>
        <dbReference type="EMBL" id="GIX75452.1"/>
    </source>
</evidence>
<dbReference type="AlphaFoldDB" id="A0AAV4MSS9"/>
<gene>
    <name evidence="1" type="ORF">CEXT_415301</name>
</gene>
<accession>A0AAV4MSS9</accession>
<dbReference type="EMBL" id="BPLR01020169">
    <property type="protein sequence ID" value="GIX75452.1"/>
    <property type="molecule type" value="Genomic_DNA"/>
</dbReference>
<comment type="caution">
    <text evidence="1">The sequence shown here is derived from an EMBL/GenBank/DDBJ whole genome shotgun (WGS) entry which is preliminary data.</text>
</comment>
<evidence type="ECO:0000313" key="2">
    <source>
        <dbReference type="Proteomes" id="UP001054945"/>
    </source>
</evidence>
<dbReference type="Proteomes" id="UP001054945">
    <property type="component" value="Unassembled WGS sequence"/>
</dbReference>
<reference evidence="1 2" key="1">
    <citation type="submission" date="2021-06" db="EMBL/GenBank/DDBJ databases">
        <title>Caerostris extrusa draft genome.</title>
        <authorList>
            <person name="Kono N."/>
            <person name="Arakawa K."/>
        </authorList>
    </citation>
    <scope>NUCLEOTIDE SEQUENCE [LARGE SCALE GENOMIC DNA]</scope>
</reference>
<protein>
    <submittedName>
        <fullName evidence="1">Uncharacterized protein</fullName>
    </submittedName>
</protein>